<sequence>MLFHIVILFILCSIAIPLAATETTQLKIGFVDAGQPYNIKSGQLLVDGLNYEVIQLILKEAKLGSAKIIGLPKLRVAEFLKNGKIQMLCLYSPKWMKSPLEVLWGPIITTFDEHFIILKKRSGIENHSQLIGKTVGGHLGYRYSDRFRTLVQSGQIQRNNYTETNKLYELLFLKRLYAIIDNQFSFTAMLNHESEYNSLRASKLIDKSYPVTCALSRQRKSESLHLLNAMNELKHAGKFDSIIDKYNSLK</sequence>
<protein>
    <submittedName>
        <fullName evidence="2">ABC transporter periplasmic protein</fullName>
    </submittedName>
</protein>
<dbReference type="Gene3D" id="3.40.190.10">
    <property type="entry name" value="Periplasmic binding protein-like II"/>
    <property type="match status" value="2"/>
</dbReference>
<accession>A0A1Y0I6G8</accession>
<feature type="chain" id="PRO_5011987840" evidence="1">
    <location>
        <begin position="20"/>
        <end position="250"/>
    </location>
</feature>
<dbReference type="AlphaFoldDB" id="A0A1Y0I6G8"/>
<keyword evidence="3" id="KW-1185">Reference proteome</keyword>
<dbReference type="KEGG" id="ome:OLMES_1745"/>
<evidence type="ECO:0000313" key="2">
    <source>
        <dbReference type="EMBL" id="ARU55820.1"/>
    </source>
</evidence>
<evidence type="ECO:0000256" key="1">
    <source>
        <dbReference type="SAM" id="SignalP"/>
    </source>
</evidence>
<dbReference type="RefSeq" id="WP_087460882.1">
    <property type="nucleotide sequence ID" value="NZ_CP021425.1"/>
</dbReference>
<feature type="signal peptide" evidence="1">
    <location>
        <begin position="1"/>
        <end position="19"/>
    </location>
</feature>
<name>A0A1Y0I6G8_9GAMM</name>
<gene>
    <name evidence="2" type="ORF">OLMES_1745</name>
</gene>
<dbReference type="Proteomes" id="UP000196027">
    <property type="component" value="Chromosome"/>
</dbReference>
<evidence type="ECO:0000313" key="3">
    <source>
        <dbReference type="Proteomes" id="UP000196027"/>
    </source>
</evidence>
<reference evidence="2 3" key="1">
    <citation type="submission" date="2017-05" db="EMBL/GenBank/DDBJ databases">
        <title>Genomic insights into alkan degradation activity of Oleiphilus messinensis.</title>
        <authorList>
            <person name="Kozyavkin S.A."/>
            <person name="Slesarev A.I."/>
            <person name="Golyshin P.N."/>
            <person name="Korzhenkov A."/>
            <person name="Golyshina O.N."/>
            <person name="Toshchakov S.V."/>
        </authorList>
    </citation>
    <scope>NUCLEOTIDE SEQUENCE [LARGE SCALE GENOMIC DNA]</scope>
    <source>
        <strain evidence="2 3">ME102</strain>
    </source>
</reference>
<proteinExistence type="predicted"/>
<keyword evidence="1" id="KW-0732">Signal</keyword>
<dbReference type="SUPFAM" id="SSF53850">
    <property type="entry name" value="Periplasmic binding protein-like II"/>
    <property type="match status" value="1"/>
</dbReference>
<dbReference type="EMBL" id="CP021425">
    <property type="protein sequence ID" value="ARU55820.1"/>
    <property type="molecule type" value="Genomic_DNA"/>
</dbReference>
<dbReference type="OrthoDB" id="8771774at2"/>
<organism evidence="2 3">
    <name type="scientific">Oleiphilus messinensis</name>
    <dbReference type="NCBI Taxonomy" id="141451"/>
    <lineage>
        <taxon>Bacteria</taxon>
        <taxon>Pseudomonadati</taxon>
        <taxon>Pseudomonadota</taxon>
        <taxon>Gammaproteobacteria</taxon>
        <taxon>Oceanospirillales</taxon>
        <taxon>Oleiphilaceae</taxon>
        <taxon>Oleiphilus</taxon>
    </lineage>
</organism>